<evidence type="ECO:0000259" key="4">
    <source>
        <dbReference type="PROSITE" id="PS50995"/>
    </source>
</evidence>
<dbReference type="GO" id="GO:0003677">
    <property type="term" value="F:DNA binding"/>
    <property type="evidence" value="ECO:0007669"/>
    <property type="project" value="UniProtKB-KW"/>
</dbReference>
<dbReference type="PANTHER" id="PTHR33164:SF43">
    <property type="entry name" value="HTH-TYPE TRANSCRIPTIONAL REPRESSOR YETL"/>
    <property type="match status" value="1"/>
</dbReference>
<dbReference type="InterPro" id="IPR000835">
    <property type="entry name" value="HTH_MarR-typ"/>
</dbReference>
<evidence type="ECO:0000313" key="6">
    <source>
        <dbReference type="Proteomes" id="UP000533598"/>
    </source>
</evidence>
<dbReference type="InterPro" id="IPR023187">
    <property type="entry name" value="Tscrpt_reg_MarR-type_CS"/>
</dbReference>
<dbReference type="PROSITE" id="PS50995">
    <property type="entry name" value="HTH_MARR_2"/>
    <property type="match status" value="1"/>
</dbReference>
<dbReference type="GO" id="GO:0006950">
    <property type="term" value="P:response to stress"/>
    <property type="evidence" value="ECO:0007669"/>
    <property type="project" value="TreeGrafter"/>
</dbReference>
<evidence type="ECO:0000256" key="2">
    <source>
        <dbReference type="ARBA" id="ARBA00023125"/>
    </source>
</evidence>
<evidence type="ECO:0000256" key="3">
    <source>
        <dbReference type="ARBA" id="ARBA00023163"/>
    </source>
</evidence>
<dbReference type="SMART" id="SM00347">
    <property type="entry name" value="HTH_MARR"/>
    <property type="match status" value="1"/>
</dbReference>
<keyword evidence="2 5" id="KW-0238">DNA-binding</keyword>
<keyword evidence="1" id="KW-0805">Transcription regulation</keyword>
<accession>A0A7W7C8H5</accession>
<evidence type="ECO:0000256" key="1">
    <source>
        <dbReference type="ARBA" id="ARBA00023015"/>
    </source>
</evidence>
<dbReference type="PANTHER" id="PTHR33164">
    <property type="entry name" value="TRANSCRIPTIONAL REGULATOR, MARR FAMILY"/>
    <property type="match status" value="1"/>
</dbReference>
<dbReference type="PROSITE" id="PS01117">
    <property type="entry name" value="HTH_MARR_1"/>
    <property type="match status" value="1"/>
</dbReference>
<dbReference type="InterPro" id="IPR036388">
    <property type="entry name" value="WH-like_DNA-bd_sf"/>
</dbReference>
<keyword evidence="3" id="KW-0804">Transcription</keyword>
<reference evidence="5 6" key="1">
    <citation type="submission" date="2020-08" db="EMBL/GenBank/DDBJ databases">
        <title>Sequencing the genomes of 1000 actinobacteria strains.</title>
        <authorList>
            <person name="Klenk H.-P."/>
        </authorList>
    </citation>
    <scope>NUCLEOTIDE SEQUENCE [LARGE SCALE GENOMIC DNA]</scope>
    <source>
        <strain evidence="5 6">DSM 44230</strain>
    </source>
</reference>
<sequence>MRARKGLEEVISATERDRLVEELGVVRRELIGEMLINLSRSTGGADLQLVQIATLFTLDRGSEPTVRELAERIGRSVSATSRLLDQLAQRGLIHRREDESDRRAKRVGLTEAGTRFLLGVARSRAEGQLRLMTYLSETEQRTVREAMTLLADAARRHGDEHR</sequence>
<protein>
    <submittedName>
        <fullName evidence="5">DNA-binding MarR family transcriptional regulator</fullName>
    </submittedName>
</protein>
<dbReference type="InterPro" id="IPR039422">
    <property type="entry name" value="MarR/SlyA-like"/>
</dbReference>
<dbReference type="EMBL" id="JACHMH010000001">
    <property type="protein sequence ID" value="MBB4676451.1"/>
    <property type="molecule type" value="Genomic_DNA"/>
</dbReference>
<dbReference type="RefSeq" id="WP_221489876.1">
    <property type="nucleotide sequence ID" value="NZ_BAAAUI010000015.1"/>
</dbReference>
<dbReference type="Gene3D" id="1.10.10.10">
    <property type="entry name" value="Winged helix-like DNA-binding domain superfamily/Winged helix DNA-binding domain"/>
    <property type="match status" value="1"/>
</dbReference>
<keyword evidence="6" id="KW-1185">Reference proteome</keyword>
<dbReference type="AlphaFoldDB" id="A0A7W7C8H5"/>
<name>A0A7W7C8H5_9PSEU</name>
<proteinExistence type="predicted"/>
<gene>
    <name evidence="5" type="ORF">HNR67_002569</name>
</gene>
<dbReference type="SUPFAM" id="SSF46785">
    <property type="entry name" value="Winged helix' DNA-binding domain"/>
    <property type="match status" value="1"/>
</dbReference>
<dbReference type="Pfam" id="PF01047">
    <property type="entry name" value="MarR"/>
    <property type="match status" value="1"/>
</dbReference>
<dbReference type="Proteomes" id="UP000533598">
    <property type="component" value="Unassembled WGS sequence"/>
</dbReference>
<feature type="domain" description="HTH marR-type" evidence="4">
    <location>
        <begin position="16"/>
        <end position="152"/>
    </location>
</feature>
<dbReference type="GO" id="GO:0003700">
    <property type="term" value="F:DNA-binding transcription factor activity"/>
    <property type="evidence" value="ECO:0007669"/>
    <property type="project" value="InterPro"/>
</dbReference>
<organism evidence="5 6">
    <name type="scientific">Crossiella cryophila</name>
    <dbReference type="NCBI Taxonomy" id="43355"/>
    <lineage>
        <taxon>Bacteria</taxon>
        <taxon>Bacillati</taxon>
        <taxon>Actinomycetota</taxon>
        <taxon>Actinomycetes</taxon>
        <taxon>Pseudonocardiales</taxon>
        <taxon>Pseudonocardiaceae</taxon>
        <taxon>Crossiella</taxon>
    </lineage>
</organism>
<evidence type="ECO:0000313" key="5">
    <source>
        <dbReference type="EMBL" id="MBB4676451.1"/>
    </source>
</evidence>
<comment type="caution">
    <text evidence="5">The sequence shown here is derived from an EMBL/GenBank/DDBJ whole genome shotgun (WGS) entry which is preliminary data.</text>
</comment>
<dbReference type="InterPro" id="IPR036390">
    <property type="entry name" value="WH_DNA-bd_sf"/>
</dbReference>